<evidence type="ECO:0000313" key="2">
    <source>
        <dbReference type="EMBL" id="KFK26422.1"/>
    </source>
</evidence>
<evidence type="ECO:0000256" key="1">
    <source>
        <dbReference type="SAM" id="MobiDB-lite"/>
    </source>
</evidence>
<evidence type="ECO:0000313" key="3">
    <source>
        <dbReference type="Proteomes" id="UP000029120"/>
    </source>
</evidence>
<name>A0A087G970_ARAAL</name>
<keyword evidence="3" id="KW-1185">Reference proteome</keyword>
<gene>
    <name evidence="2" type="ordered locus">AALP_Aa8g246400</name>
</gene>
<dbReference type="EMBL" id="CM002876">
    <property type="protein sequence ID" value="KFK26422.1"/>
    <property type="molecule type" value="Genomic_DNA"/>
</dbReference>
<dbReference type="Gramene" id="KFK26422">
    <property type="protein sequence ID" value="KFK26422"/>
    <property type="gene ID" value="AALP_AA8G246400"/>
</dbReference>
<proteinExistence type="predicted"/>
<dbReference type="AlphaFoldDB" id="A0A087G970"/>
<organism evidence="2 3">
    <name type="scientific">Arabis alpina</name>
    <name type="common">Alpine rock-cress</name>
    <dbReference type="NCBI Taxonomy" id="50452"/>
    <lineage>
        <taxon>Eukaryota</taxon>
        <taxon>Viridiplantae</taxon>
        <taxon>Streptophyta</taxon>
        <taxon>Embryophyta</taxon>
        <taxon>Tracheophyta</taxon>
        <taxon>Spermatophyta</taxon>
        <taxon>Magnoliopsida</taxon>
        <taxon>eudicotyledons</taxon>
        <taxon>Gunneridae</taxon>
        <taxon>Pentapetalae</taxon>
        <taxon>rosids</taxon>
        <taxon>malvids</taxon>
        <taxon>Brassicales</taxon>
        <taxon>Brassicaceae</taxon>
        <taxon>Arabideae</taxon>
        <taxon>Arabis</taxon>
    </lineage>
</organism>
<dbReference type="PANTHER" id="PTHR35123:SF2">
    <property type="entry name" value="UBIQUITIN CARBOXYL-TERMINAL HYDROLASE-LIKE PROTEIN"/>
    <property type="match status" value="1"/>
</dbReference>
<dbReference type="OMA" id="HEMLRVM"/>
<feature type="compositionally biased region" description="Basic and acidic residues" evidence="1">
    <location>
        <begin position="1"/>
        <end position="24"/>
    </location>
</feature>
<feature type="region of interest" description="Disordered" evidence="1">
    <location>
        <begin position="1"/>
        <end position="114"/>
    </location>
</feature>
<protein>
    <submittedName>
        <fullName evidence="2">Uncharacterized protein</fullName>
    </submittedName>
</protein>
<dbReference type="OrthoDB" id="693585at2759"/>
<dbReference type="PANTHER" id="PTHR35123">
    <property type="entry name" value="OS07G0633900 PROTEIN-RELATED"/>
    <property type="match status" value="1"/>
</dbReference>
<dbReference type="Proteomes" id="UP000029120">
    <property type="component" value="Chromosome 8"/>
</dbReference>
<feature type="compositionally biased region" description="Low complexity" evidence="1">
    <location>
        <begin position="69"/>
        <end position="79"/>
    </location>
</feature>
<accession>A0A087G970</accession>
<sequence length="137" mass="15737">MPRNHHGEISVDEQHNGVDSDNKKKTTRKKKKRKEEDNDFENGNQSVMPWITKPRKRFLDKIRKKPKSPKQTTSSSRSGGSRKGGCFPVVRHPRSRTGEDSCDSPTSDPNDEGFTHEMLRVMLETNDFCSNDCNPHR</sequence>
<reference evidence="3" key="1">
    <citation type="journal article" date="2015" name="Nat. Plants">
        <title>Genome expansion of Arabis alpina linked with retrotransposition and reduced symmetric DNA methylation.</title>
        <authorList>
            <person name="Willing E.M."/>
            <person name="Rawat V."/>
            <person name="Mandakova T."/>
            <person name="Maumus F."/>
            <person name="James G.V."/>
            <person name="Nordstroem K.J."/>
            <person name="Becker C."/>
            <person name="Warthmann N."/>
            <person name="Chica C."/>
            <person name="Szarzynska B."/>
            <person name="Zytnicki M."/>
            <person name="Albani M.C."/>
            <person name="Kiefer C."/>
            <person name="Bergonzi S."/>
            <person name="Castaings L."/>
            <person name="Mateos J.L."/>
            <person name="Berns M.C."/>
            <person name="Bujdoso N."/>
            <person name="Piofczyk T."/>
            <person name="de Lorenzo L."/>
            <person name="Barrero-Sicilia C."/>
            <person name="Mateos I."/>
            <person name="Piednoel M."/>
            <person name="Hagmann J."/>
            <person name="Chen-Min-Tao R."/>
            <person name="Iglesias-Fernandez R."/>
            <person name="Schuster S.C."/>
            <person name="Alonso-Blanco C."/>
            <person name="Roudier F."/>
            <person name="Carbonero P."/>
            <person name="Paz-Ares J."/>
            <person name="Davis S.J."/>
            <person name="Pecinka A."/>
            <person name="Quesneville H."/>
            <person name="Colot V."/>
            <person name="Lysak M.A."/>
            <person name="Weigel D."/>
            <person name="Coupland G."/>
            <person name="Schneeberger K."/>
        </authorList>
    </citation>
    <scope>NUCLEOTIDE SEQUENCE [LARGE SCALE GENOMIC DNA]</scope>
    <source>
        <strain evidence="3">cv. Pajares</strain>
    </source>
</reference>
<dbReference type="GO" id="GO:0009860">
    <property type="term" value="P:pollen tube growth"/>
    <property type="evidence" value="ECO:0007669"/>
    <property type="project" value="EnsemblPlants"/>
</dbReference>
<feature type="compositionally biased region" description="Basic residues" evidence="1">
    <location>
        <begin position="53"/>
        <end position="68"/>
    </location>
</feature>